<feature type="signal peptide" evidence="2">
    <location>
        <begin position="1"/>
        <end position="24"/>
    </location>
</feature>
<feature type="domain" description="Outer membrane protein beta-barrel" evidence="3">
    <location>
        <begin position="10"/>
        <end position="181"/>
    </location>
</feature>
<dbReference type="InterPro" id="IPR027385">
    <property type="entry name" value="Beta-barrel_OMP"/>
</dbReference>
<dbReference type="HOGENOM" id="CLU_117501_0_0_6"/>
<keyword evidence="1 2" id="KW-0732">Signal</keyword>
<evidence type="ECO:0000313" key="4">
    <source>
        <dbReference type="EMBL" id="AJD47044.1"/>
    </source>
</evidence>
<dbReference type="InterPro" id="IPR011250">
    <property type="entry name" value="OMP/PagP_B-barrel"/>
</dbReference>
<gene>
    <name evidence="4" type="ORF">S7S_03110</name>
</gene>
<evidence type="ECO:0000256" key="1">
    <source>
        <dbReference type="ARBA" id="ARBA00022729"/>
    </source>
</evidence>
<organism evidence="4 5">
    <name type="scientific">Isoalcanivorax pacificus W11-5</name>
    <dbReference type="NCBI Taxonomy" id="391936"/>
    <lineage>
        <taxon>Bacteria</taxon>
        <taxon>Pseudomonadati</taxon>
        <taxon>Pseudomonadota</taxon>
        <taxon>Gammaproteobacteria</taxon>
        <taxon>Oceanospirillales</taxon>
        <taxon>Alcanivoracaceae</taxon>
        <taxon>Isoalcanivorax</taxon>
    </lineage>
</organism>
<evidence type="ECO:0000259" key="3">
    <source>
        <dbReference type="Pfam" id="PF13505"/>
    </source>
</evidence>
<evidence type="ECO:0000313" key="5">
    <source>
        <dbReference type="Proteomes" id="UP000006764"/>
    </source>
</evidence>
<evidence type="ECO:0000256" key="2">
    <source>
        <dbReference type="SAM" id="SignalP"/>
    </source>
</evidence>
<dbReference type="EMBL" id="CP004387">
    <property type="protein sequence ID" value="AJD47044.1"/>
    <property type="molecule type" value="Genomic_DNA"/>
</dbReference>
<accession>A0A0B4XG56</accession>
<sequence length="184" mass="19874">MKNGNSVKLLLAAIALGSSSVAMAAGPYIGLNYTQFQFESDDTDEELKPDGVTLRAGIEFNDFIGLEARGATGVSSDKRSTALGDAEFDLDRLYGGYVKLSVPVGEMVRPYIVGGYTEAKGEAKFTTGLGSIERESDTVNDESYGAGVDFNLTETFGMNVEYMRYLDKDDYELNGISVGFRSAF</sequence>
<dbReference type="Pfam" id="PF13505">
    <property type="entry name" value="OMP_b-brl"/>
    <property type="match status" value="1"/>
</dbReference>
<reference evidence="4 5" key="1">
    <citation type="journal article" date="2012" name="J. Bacteriol.">
        <title>Genome sequence of an alkane-degrading bacterium, Alcanivorax pacificus type strain W11-5, isolated from deep sea sediment.</title>
        <authorList>
            <person name="Lai Q."/>
            <person name="Shao Z."/>
        </authorList>
    </citation>
    <scope>NUCLEOTIDE SEQUENCE [LARGE SCALE GENOMIC DNA]</scope>
    <source>
        <strain evidence="4 5">W11-5</strain>
    </source>
</reference>
<keyword evidence="5" id="KW-1185">Reference proteome</keyword>
<dbReference type="SUPFAM" id="SSF56925">
    <property type="entry name" value="OMPA-like"/>
    <property type="match status" value="1"/>
</dbReference>
<dbReference type="Proteomes" id="UP000006764">
    <property type="component" value="Chromosome"/>
</dbReference>
<proteinExistence type="predicted"/>
<protein>
    <recommendedName>
        <fullName evidence="3">Outer membrane protein beta-barrel domain-containing protein</fullName>
    </recommendedName>
</protein>
<dbReference type="Gene3D" id="2.40.160.20">
    <property type="match status" value="1"/>
</dbReference>
<name>A0A0B4XG56_9GAMM</name>
<dbReference type="OrthoDB" id="5901526at2"/>
<feature type="chain" id="PRO_5002097571" description="Outer membrane protein beta-barrel domain-containing protein" evidence="2">
    <location>
        <begin position="25"/>
        <end position="184"/>
    </location>
</feature>
<dbReference type="AlphaFoldDB" id="A0A0B4XG56"/>
<dbReference type="STRING" id="391936.S7S_03110"/>
<dbReference type="RefSeq" id="WP_008740362.1">
    <property type="nucleotide sequence ID" value="NZ_CP004387.1"/>
</dbReference>
<dbReference type="KEGG" id="apac:S7S_03110"/>